<feature type="transmembrane region" description="Helical" evidence="2">
    <location>
        <begin position="113"/>
        <end position="136"/>
    </location>
</feature>
<keyword evidence="4" id="KW-1185">Reference proteome</keyword>
<name>A0ABS1WTS2_9GAMM</name>
<feature type="transmembrane region" description="Helical" evidence="2">
    <location>
        <begin position="60"/>
        <end position="82"/>
    </location>
</feature>
<evidence type="ECO:0000256" key="2">
    <source>
        <dbReference type="SAM" id="Phobius"/>
    </source>
</evidence>
<dbReference type="RefSeq" id="WP_203166321.1">
    <property type="nucleotide sequence ID" value="NZ_JAEVLS010000001.1"/>
</dbReference>
<feature type="region of interest" description="Disordered" evidence="1">
    <location>
        <begin position="146"/>
        <end position="184"/>
    </location>
</feature>
<evidence type="ECO:0000313" key="3">
    <source>
        <dbReference type="EMBL" id="MBM0104370.1"/>
    </source>
</evidence>
<evidence type="ECO:0000256" key="1">
    <source>
        <dbReference type="SAM" id="MobiDB-lite"/>
    </source>
</evidence>
<keyword evidence="2" id="KW-1133">Transmembrane helix</keyword>
<accession>A0ABS1WTS2</accession>
<keyword evidence="2" id="KW-0472">Membrane</keyword>
<comment type="caution">
    <text evidence="3">The sequence shown here is derived from an EMBL/GenBank/DDBJ whole genome shotgun (WGS) entry which is preliminary data.</text>
</comment>
<evidence type="ECO:0000313" key="4">
    <source>
        <dbReference type="Proteomes" id="UP000661077"/>
    </source>
</evidence>
<gene>
    <name evidence="3" type="ORF">JM946_06415</name>
</gene>
<feature type="transmembrane region" description="Helical" evidence="2">
    <location>
        <begin position="18"/>
        <end position="36"/>
    </location>
</feature>
<organism evidence="3 4">
    <name type="scientific">Steroidobacter gossypii</name>
    <dbReference type="NCBI Taxonomy" id="2805490"/>
    <lineage>
        <taxon>Bacteria</taxon>
        <taxon>Pseudomonadati</taxon>
        <taxon>Pseudomonadota</taxon>
        <taxon>Gammaproteobacteria</taxon>
        <taxon>Steroidobacterales</taxon>
        <taxon>Steroidobacteraceae</taxon>
        <taxon>Steroidobacter</taxon>
    </lineage>
</organism>
<reference evidence="3 4" key="1">
    <citation type="journal article" date="2021" name="Int. J. Syst. Evol. Microbiol.">
        <title>Steroidobacter gossypii sp. nov., isolated from soil of cotton cropping field.</title>
        <authorList>
            <person name="Huang R."/>
            <person name="Yang S."/>
            <person name="Zhen C."/>
            <person name="Liu W."/>
        </authorList>
    </citation>
    <scope>NUCLEOTIDE SEQUENCE [LARGE SCALE GENOMIC DNA]</scope>
    <source>
        <strain evidence="3 4">S1-65</strain>
    </source>
</reference>
<keyword evidence="2" id="KW-0812">Transmembrane</keyword>
<sequence length="184" mass="20261">MEPEFAPRYSPEERRRRVLVHGVLCVLLLAALYWWVVPGFKAFVPEAPCEAVFGVPASTILLYAALVGAPLAGAVLLVMLTARTSIHAIATRRYPPPGHKVFRRVKVKRGWQAVAFALMPAMVITYLCILSGQGMMTAHQLAREIDRSADCSSEQAPQRKRDQQPPTGSRGRERPAGSQRSDGL</sequence>
<dbReference type="Proteomes" id="UP000661077">
    <property type="component" value="Unassembled WGS sequence"/>
</dbReference>
<proteinExistence type="predicted"/>
<evidence type="ECO:0008006" key="5">
    <source>
        <dbReference type="Google" id="ProtNLM"/>
    </source>
</evidence>
<protein>
    <recommendedName>
        <fullName evidence="5">Transmembrane protein</fullName>
    </recommendedName>
</protein>
<dbReference type="EMBL" id="JAEVLS010000001">
    <property type="protein sequence ID" value="MBM0104370.1"/>
    <property type="molecule type" value="Genomic_DNA"/>
</dbReference>